<feature type="non-terminal residue" evidence="1">
    <location>
        <position position="62"/>
    </location>
</feature>
<gene>
    <name evidence="1" type="ORF">METZ01_LOCUS150383</name>
</gene>
<reference evidence="1" key="1">
    <citation type="submission" date="2018-05" db="EMBL/GenBank/DDBJ databases">
        <authorList>
            <person name="Lanie J.A."/>
            <person name="Ng W.-L."/>
            <person name="Kazmierczak K.M."/>
            <person name="Andrzejewski T.M."/>
            <person name="Davidsen T.M."/>
            <person name="Wayne K.J."/>
            <person name="Tettelin H."/>
            <person name="Glass J.I."/>
            <person name="Rusch D."/>
            <person name="Podicherti R."/>
            <person name="Tsui H.-C.T."/>
            <person name="Winkler M.E."/>
        </authorList>
    </citation>
    <scope>NUCLEOTIDE SEQUENCE</scope>
</reference>
<organism evidence="1">
    <name type="scientific">marine metagenome</name>
    <dbReference type="NCBI Taxonomy" id="408172"/>
    <lineage>
        <taxon>unclassified sequences</taxon>
        <taxon>metagenomes</taxon>
        <taxon>ecological metagenomes</taxon>
    </lineage>
</organism>
<dbReference type="AlphaFoldDB" id="A0A382A826"/>
<accession>A0A382A826</accession>
<name>A0A382A826_9ZZZZ</name>
<evidence type="ECO:0000313" key="1">
    <source>
        <dbReference type="EMBL" id="SVA97529.1"/>
    </source>
</evidence>
<dbReference type="EMBL" id="UINC01024250">
    <property type="protein sequence ID" value="SVA97529.1"/>
    <property type="molecule type" value="Genomic_DNA"/>
</dbReference>
<sequence length="62" mass="6743">MKNRKTPFNIILTVALLVTTLAAQTKSVWTDENFSGLKLRGVGPALMAGRIADIAIHPHDDN</sequence>
<proteinExistence type="predicted"/>
<protein>
    <submittedName>
        <fullName evidence="1">Uncharacterized protein</fullName>
    </submittedName>
</protein>